<name>A0A328VFM4_9CHLR</name>
<accession>A0A328VFM4</accession>
<keyword evidence="2" id="KW-1185">Reference proteome</keyword>
<dbReference type="Proteomes" id="UP000248706">
    <property type="component" value="Unassembled WGS sequence"/>
</dbReference>
<comment type="caution">
    <text evidence="1">The sequence shown here is derived from an EMBL/GenBank/DDBJ whole genome shotgun (WGS) entry which is preliminary data.</text>
</comment>
<protein>
    <submittedName>
        <fullName evidence="1">Uncharacterized protein</fullName>
    </submittedName>
</protein>
<gene>
    <name evidence="1" type="ORF">A4R35_01175</name>
</gene>
<dbReference type="EMBL" id="MCIF01000002">
    <property type="protein sequence ID" value="RAQ94124.1"/>
    <property type="molecule type" value="Genomic_DNA"/>
</dbReference>
<evidence type="ECO:0000313" key="1">
    <source>
        <dbReference type="EMBL" id="RAQ94124.1"/>
    </source>
</evidence>
<sequence>MSDLAHSEIYQVLVRRKPDDELRLIGSVHAPTRELAMLYATWTYDEETWAELQVVRRESSRAAAFAIDPQAGAEKGVVS</sequence>
<proteinExistence type="predicted"/>
<organism evidence="1 2">
    <name type="scientific">Thermogemmatispora tikiterensis</name>
    <dbReference type="NCBI Taxonomy" id="1825093"/>
    <lineage>
        <taxon>Bacteria</taxon>
        <taxon>Bacillati</taxon>
        <taxon>Chloroflexota</taxon>
        <taxon>Ktedonobacteria</taxon>
        <taxon>Thermogemmatisporales</taxon>
        <taxon>Thermogemmatisporaceae</taxon>
        <taxon>Thermogemmatispora</taxon>
    </lineage>
</organism>
<dbReference type="Gene3D" id="3.10.20.520">
    <property type="entry name" value="Phenylacetic acid degradation B"/>
    <property type="match status" value="1"/>
</dbReference>
<dbReference type="AlphaFoldDB" id="A0A328VFM4"/>
<evidence type="ECO:0000313" key="2">
    <source>
        <dbReference type="Proteomes" id="UP000248706"/>
    </source>
</evidence>
<reference evidence="1 2" key="1">
    <citation type="submission" date="2016-08" db="EMBL/GenBank/DDBJ databases">
        <title>Analysis of Carbohydrate Active Enzymes in Thermogemmatispora T81 Reveals Carbohydrate Degradation Ability.</title>
        <authorList>
            <person name="Tomazini A."/>
            <person name="Lal S."/>
            <person name="Stott M."/>
            <person name="Henrissat B."/>
            <person name="Polikarpov I."/>
            <person name="Sparling R."/>
            <person name="Levin D.B."/>
        </authorList>
    </citation>
    <scope>NUCLEOTIDE SEQUENCE [LARGE SCALE GENOMIC DNA]</scope>
    <source>
        <strain evidence="1 2">T81</strain>
    </source>
</reference>
<dbReference type="OrthoDB" id="8593533at2"/>
<dbReference type="RefSeq" id="WP_112425777.1">
    <property type="nucleotide sequence ID" value="NZ_MCIF01000002.1"/>
</dbReference>
<dbReference type="InterPro" id="IPR038693">
    <property type="entry name" value="PaaB_sf"/>
</dbReference>